<protein>
    <submittedName>
        <fullName evidence="9">LOW QUALITY PROTEIN: solute carrier family 2, facilitated glucose transporter member 9-like</fullName>
    </submittedName>
</protein>
<feature type="transmembrane region" description="Helical" evidence="6">
    <location>
        <begin position="566"/>
        <end position="586"/>
    </location>
</feature>
<evidence type="ECO:0000259" key="7">
    <source>
        <dbReference type="PROSITE" id="PS50850"/>
    </source>
</evidence>
<evidence type="ECO:0000313" key="8">
    <source>
        <dbReference type="Proteomes" id="UP001652627"/>
    </source>
</evidence>
<feature type="transmembrane region" description="Helical" evidence="6">
    <location>
        <begin position="193"/>
        <end position="215"/>
    </location>
</feature>
<organism evidence="8 9">
    <name type="scientific">Apteryx mantelli</name>
    <name type="common">North Island brown kiwi</name>
    <dbReference type="NCBI Taxonomy" id="2696672"/>
    <lineage>
        <taxon>Eukaryota</taxon>
        <taxon>Metazoa</taxon>
        <taxon>Chordata</taxon>
        <taxon>Craniata</taxon>
        <taxon>Vertebrata</taxon>
        <taxon>Euteleostomi</taxon>
        <taxon>Archelosauria</taxon>
        <taxon>Archosauria</taxon>
        <taxon>Dinosauria</taxon>
        <taxon>Saurischia</taxon>
        <taxon>Theropoda</taxon>
        <taxon>Coelurosauria</taxon>
        <taxon>Aves</taxon>
        <taxon>Palaeognathae</taxon>
        <taxon>Apterygiformes</taxon>
        <taxon>Apterygidae</taxon>
        <taxon>Apteryx</taxon>
    </lineage>
</organism>
<dbReference type="SUPFAM" id="SSF103473">
    <property type="entry name" value="MFS general substrate transporter"/>
    <property type="match status" value="1"/>
</dbReference>
<evidence type="ECO:0000256" key="2">
    <source>
        <dbReference type="ARBA" id="ARBA00022692"/>
    </source>
</evidence>
<comment type="subcellular location">
    <subcellularLocation>
        <location evidence="1">Membrane</location>
        <topology evidence="1">Multi-pass membrane protein</topology>
    </subcellularLocation>
</comment>
<dbReference type="PROSITE" id="PS50850">
    <property type="entry name" value="MFS"/>
    <property type="match status" value="1"/>
</dbReference>
<feature type="domain" description="Major facilitator superfamily (MFS) profile" evidence="7">
    <location>
        <begin position="141"/>
        <end position="590"/>
    </location>
</feature>
<dbReference type="Gene3D" id="1.20.1250.20">
    <property type="entry name" value="MFS general substrate transporter like domains"/>
    <property type="match status" value="1"/>
</dbReference>
<dbReference type="InterPro" id="IPR045263">
    <property type="entry name" value="GLUT"/>
</dbReference>
<feature type="transmembrane region" description="Helical" evidence="6">
    <location>
        <begin position="278"/>
        <end position="300"/>
    </location>
</feature>
<feature type="transmembrane region" description="Helical" evidence="6">
    <location>
        <begin position="133"/>
        <end position="154"/>
    </location>
</feature>
<evidence type="ECO:0000256" key="4">
    <source>
        <dbReference type="ARBA" id="ARBA00023136"/>
    </source>
</evidence>
<keyword evidence="3 6" id="KW-1133">Transmembrane helix</keyword>
<evidence type="ECO:0000256" key="6">
    <source>
        <dbReference type="SAM" id="Phobius"/>
    </source>
</evidence>
<dbReference type="PANTHER" id="PTHR23503:SF25">
    <property type="entry name" value="MAJOR FACILITATOR SUPERFAMILY (MFS) PROFILE DOMAIN-CONTAINING PROTEIN"/>
    <property type="match status" value="1"/>
</dbReference>
<accession>A0ABM4ESN9</accession>
<feature type="compositionally biased region" description="Polar residues" evidence="5">
    <location>
        <begin position="55"/>
        <end position="67"/>
    </location>
</feature>
<reference evidence="9" key="1">
    <citation type="submission" date="2025-08" db="UniProtKB">
        <authorList>
            <consortium name="RefSeq"/>
        </authorList>
    </citation>
    <scope>IDENTIFICATION</scope>
    <source>
        <tissue evidence="9">Blood</tissue>
    </source>
</reference>
<dbReference type="Pfam" id="PF00083">
    <property type="entry name" value="Sugar_tr"/>
    <property type="match status" value="2"/>
</dbReference>
<keyword evidence="8" id="KW-1185">Reference proteome</keyword>
<dbReference type="InterPro" id="IPR020846">
    <property type="entry name" value="MFS_dom"/>
</dbReference>
<dbReference type="PRINTS" id="PR00171">
    <property type="entry name" value="SUGRTRNSPORT"/>
</dbReference>
<feature type="region of interest" description="Disordered" evidence="5">
    <location>
        <begin position="15"/>
        <end position="74"/>
    </location>
</feature>
<keyword evidence="4 6" id="KW-0472">Membrane</keyword>
<proteinExistence type="predicted"/>
<evidence type="ECO:0000256" key="1">
    <source>
        <dbReference type="ARBA" id="ARBA00004141"/>
    </source>
</evidence>
<dbReference type="GeneID" id="106484670"/>
<dbReference type="InterPro" id="IPR003663">
    <property type="entry name" value="Sugar/inositol_transpt"/>
</dbReference>
<sequence>MLLAWPVIRVSAASSCRGGKDDALDGDVEKLRPGKIPGGPSLPLPPPDEARRPPNSSSDRSGASNEPQGHPGCLAFPPPSFFPLKLGEMSQAHRLRLPSSPPPLPPSPCSDHGITPTDGRGTQHPGREIAGHLTFPLLLVTLLVSFGSSMLYGYNLAVVNTPAAPIKAFCNATWSRRHGHGLAPSPPTLLCSLTVSVFALGRLLGSVLVGVLVACYGRNGTLSCSALLVLLAGISMGFSQDLGSPEMVIFGCSIMGVHSGICLSVVPLYLGEIAPKSLWGLLGLVPSIFMCLGVFLAQVLGLPELLGEDRCWPLLLSVVVVPASLQLLLLRCFPKSPRYLLIERNDVRRATEALRWFLGTADVQDEIEEMREEQQSLSSVETVSVWQLLRDRSVRWQTLSVVVNAGMQLSGIDAIWFYTNAIFEAAGIPAPQIPYVTVGTGAIEIVAGLIGVTDRWTDTAPRGCRALPQLPPPPHRVLQVGGESRGVSSPPQAALPGMRYVAVACVVGIIAGFCAGPAGVPFLMTAELFMQSHRLAAYVVGGSLTWISNFTIGFVFPFLQMSAGAFCYLFFCGVCLLVALHIYFVVPETKNKTFVEISRIFTTCRSVLSAPAHLVRMMKLGGYGALENSSPEGLGRQLP</sequence>
<feature type="transmembrane region" description="Helical" evidence="6">
    <location>
        <begin position="248"/>
        <end position="271"/>
    </location>
</feature>
<evidence type="ECO:0000256" key="3">
    <source>
        <dbReference type="ARBA" id="ARBA00022989"/>
    </source>
</evidence>
<feature type="transmembrane region" description="Helical" evidence="6">
    <location>
        <begin position="222"/>
        <end position="242"/>
    </location>
</feature>
<feature type="transmembrane region" description="Helical" evidence="6">
    <location>
        <begin position="535"/>
        <end position="559"/>
    </location>
</feature>
<dbReference type="PANTHER" id="PTHR23503">
    <property type="entry name" value="SOLUTE CARRIER FAMILY 2"/>
    <property type="match status" value="1"/>
</dbReference>
<dbReference type="InterPro" id="IPR005828">
    <property type="entry name" value="MFS_sugar_transport-like"/>
</dbReference>
<evidence type="ECO:0000256" key="5">
    <source>
        <dbReference type="SAM" id="MobiDB-lite"/>
    </source>
</evidence>
<feature type="region of interest" description="Disordered" evidence="5">
    <location>
        <begin position="95"/>
        <end position="124"/>
    </location>
</feature>
<dbReference type="Proteomes" id="UP001652627">
    <property type="component" value="Chromosome 7"/>
</dbReference>
<name>A0ABM4ESN9_9AVES</name>
<dbReference type="InterPro" id="IPR036259">
    <property type="entry name" value="MFS_trans_sf"/>
</dbReference>
<evidence type="ECO:0000313" key="9">
    <source>
        <dbReference type="RefSeq" id="XP_067155709.1"/>
    </source>
</evidence>
<feature type="compositionally biased region" description="Pro residues" evidence="5">
    <location>
        <begin position="99"/>
        <end position="108"/>
    </location>
</feature>
<feature type="compositionally biased region" description="Basic and acidic residues" evidence="5">
    <location>
        <begin position="18"/>
        <end position="32"/>
    </location>
</feature>
<feature type="transmembrane region" description="Helical" evidence="6">
    <location>
        <begin position="312"/>
        <end position="330"/>
    </location>
</feature>
<gene>
    <name evidence="9" type="primary">LOC106484670</name>
</gene>
<dbReference type="RefSeq" id="XP_067155709.1">
    <property type="nucleotide sequence ID" value="XM_067299608.1"/>
</dbReference>
<keyword evidence="2 6" id="KW-0812">Transmembrane</keyword>
<feature type="transmembrane region" description="Helical" evidence="6">
    <location>
        <begin position="500"/>
        <end position="523"/>
    </location>
</feature>